<name>A0ACC1XV60_MELAZ</name>
<keyword evidence="2" id="KW-1185">Reference proteome</keyword>
<dbReference type="EMBL" id="CM051400">
    <property type="protein sequence ID" value="KAJ4715401.1"/>
    <property type="molecule type" value="Genomic_DNA"/>
</dbReference>
<proteinExistence type="predicted"/>
<sequence>MSSASSFSSTQIFQDFLGKFHSRKLLTQNPPNNQTISPVPPYFDENSSLHKNFLLVLSVLVCSIIFTLVLNYFIRCTLRCLSLISSDSSRSSSARPPINKGIKKKTLNTFPVEKYSAESKLPGLETECVICLSEFASGDRVRLLPKCNHGFHVHCIDKWLKSNSSCPKCRHCLIETCEKIAGCSKQTSSSAGPSMPPVQVTIISITPLEPEGIVHNHGGHDEVH</sequence>
<evidence type="ECO:0000313" key="1">
    <source>
        <dbReference type="EMBL" id="KAJ4715401.1"/>
    </source>
</evidence>
<reference evidence="1 2" key="1">
    <citation type="journal article" date="2023" name="Science">
        <title>Complex scaffold remodeling in plant triterpene biosynthesis.</title>
        <authorList>
            <person name="De La Pena R."/>
            <person name="Hodgson H."/>
            <person name="Liu J.C."/>
            <person name="Stephenson M.J."/>
            <person name="Martin A.C."/>
            <person name="Owen C."/>
            <person name="Harkess A."/>
            <person name="Leebens-Mack J."/>
            <person name="Jimenez L.E."/>
            <person name="Osbourn A."/>
            <person name="Sattely E.S."/>
        </authorList>
    </citation>
    <scope>NUCLEOTIDE SEQUENCE [LARGE SCALE GENOMIC DNA]</scope>
    <source>
        <strain evidence="2">cv. JPN11</strain>
        <tissue evidence="1">Leaf</tissue>
    </source>
</reference>
<evidence type="ECO:0000313" key="2">
    <source>
        <dbReference type="Proteomes" id="UP001164539"/>
    </source>
</evidence>
<accession>A0ACC1XV60</accession>
<organism evidence="1 2">
    <name type="scientific">Melia azedarach</name>
    <name type="common">Chinaberry tree</name>
    <dbReference type="NCBI Taxonomy" id="155640"/>
    <lineage>
        <taxon>Eukaryota</taxon>
        <taxon>Viridiplantae</taxon>
        <taxon>Streptophyta</taxon>
        <taxon>Embryophyta</taxon>
        <taxon>Tracheophyta</taxon>
        <taxon>Spermatophyta</taxon>
        <taxon>Magnoliopsida</taxon>
        <taxon>eudicotyledons</taxon>
        <taxon>Gunneridae</taxon>
        <taxon>Pentapetalae</taxon>
        <taxon>rosids</taxon>
        <taxon>malvids</taxon>
        <taxon>Sapindales</taxon>
        <taxon>Meliaceae</taxon>
        <taxon>Melia</taxon>
    </lineage>
</organism>
<protein>
    <submittedName>
        <fullName evidence="1">RING-H2 finger protein</fullName>
    </submittedName>
</protein>
<comment type="caution">
    <text evidence="1">The sequence shown here is derived from an EMBL/GenBank/DDBJ whole genome shotgun (WGS) entry which is preliminary data.</text>
</comment>
<dbReference type="Proteomes" id="UP001164539">
    <property type="component" value="Chromosome 7"/>
</dbReference>
<gene>
    <name evidence="1" type="ORF">OWV82_013765</name>
</gene>